<keyword evidence="2" id="KW-0472">Membrane</keyword>
<dbReference type="EMBL" id="OVEO01000015">
    <property type="protein sequence ID" value="SPR00854.1"/>
    <property type="molecule type" value="Genomic_DNA"/>
</dbReference>
<evidence type="ECO:0000256" key="1">
    <source>
        <dbReference type="PROSITE-ProRule" id="PRU00175"/>
    </source>
</evidence>
<dbReference type="PROSITE" id="PS50089">
    <property type="entry name" value="ZF_RING_2"/>
    <property type="match status" value="1"/>
</dbReference>
<keyword evidence="2" id="KW-0812">Transmembrane</keyword>
<keyword evidence="1" id="KW-0862">Zinc</keyword>
<accession>A0A3P3YL07</accession>
<geneLocation type="mitochondrion" evidence="4"/>
<gene>
    <name evidence="4" type="ORF">PLBR_LOCUS8069</name>
</gene>
<keyword evidence="1" id="KW-0863">Zinc-finger</keyword>
<evidence type="ECO:0000313" key="4">
    <source>
        <dbReference type="EMBL" id="SPR00854.1"/>
    </source>
</evidence>
<evidence type="ECO:0000256" key="2">
    <source>
        <dbReference type="SAM" id="Phobius"/>
    </source>
</evidence>
<reference evidence="4 5" key="1">
    <citation type="submission" date="2018-03" db="EMBL/GenBank/DDBJ databases">
        <authorList>
            <person name="Fogelqvist J."/>
        </authorList>
    </citation>
    <scope>NUCLEOTIDE SEQUENCE [LARGE SCALE GENOMIC DNA]</scope>
</reference>
<organism evidence="4 5">
    <name type="scientific">Plasmodiophora brassicae</name>
    <name type="common">Clubroot disease agent</name>
    <dbReference type="NCBI Taxonomy" id="37360"/>
    <lineage>
        <taxon>Eukaryota</taxon>
        <taxon>Sar</taxon>
        <taxon>Rhizaria</taxon>
        <taxon>Endomyxa</taxon>
        <taxon>Phytomyxea</taxon>
        <taxon>Plasmodiophorida</taxon>
        <taxon>Plasmodiophoridae</taxon>
        <taxon>Plasmodiophora</taxon>
    </lineage>
</organism>
<sequence length="299" mass="32385">MCAHTGGAGVAGCDDSVLRSAASLRRAHFRLPTHLSMVGQLVLRTCIAIGVVGVAVHGASNVTGEVLPMPGSVAFAAPPPIDLSYLNVIDWQLSEAFIRMLERRVRMLTWFIALTLVSPLIAPSCVDRDLLYRIVVTVTLLTLVCAIGYVPVVVAPKFRMIAQANAHALHLVRLAERTYQLKEASPGSLPHDTVVKHFLRYRALSGFAGSPNRALASLGSWAARLACQAERHLLGVLPNATLSDDDHPCPICLGTMAGTMVRRLACDDGHVFHMTCIDRRPTTCPECKRRSVLLKLNSL</sequence>
<feature type="transmembrane region" description="Helical" evidence="2">
    <location>
        <begin position="107"/>
        <end position="124"/>
    </location>
</feature>
<dbReference type="GO" id="GO:0008270">
    <property type="term" value="F:zinc ion binding"/>
    <property type="evidence" value="ECO:0007669"/>
    <property type="project" value="UniProtKB-KW"/>
</dbReference>
<proteinExistence type="predicted"/>
<dbReference type="AlphaFoldDB" id="A0A3P3YL07"/>
<keyword evidence="1" id="KW-0479">Metal-binding</keyword>
<keyword evidence="2" id="KW-1133">Transmembrane helix</keyword>
<evidence type="ECO:0000313" key="5">
    <source>
        <dbReference type="Proteomes" id="UP000290189"/>
    </source>
</evidence>
<dbReference type="Gene3D" id="3.30.40.10">
    <property type="entry name" value="Zinc/RING finger domain, C3HC4 (zinc finger)"/>
    <property type="match status" value="1"/>
</dbReference>
<protein>
    <recommendedName>
        <fullName evidence="3">RING-type domain-containing protein</fullName>
    </recommendedName>
</protein>
<dbReference type="Proteomes" id="UP000290189">
    <property type="component" value="Unassembled WGS sequence"/>
</dbReference>
<dbReference type="InterPro" id="IPR001841">
    <property type="entry name" value="Znf_RING"/>
</dbReference>
<feature type="transmembrane region" description="Helical" evidence="2">
    <location>
        <begin position="130"/>
        <end position="154"/>
    </location>
</feature>
<keyword evidence="4" id="KW-0496">Mitochondrion</keyword>
<feature type="domain" description="RING-type" evidence="3">
    <location>
        <begin position="249"/>
        <end position="288"/>
    </location>
</feature>
<dbReference type="SUPFAM" id="SSF57850">
    <property type="entry name" value="RING/U-box"/>
    <property type="match status" value="1"/>
</dbReference>
<name>A0A3P3YL07_PLABS</name>
<evidence type="ECO:0000259" key="3">
    <source>
        <dbReference type="PROSITE" id="PS50089"/>
    </source>
</evidence>
<dbReference type="InterPro" id="IPR013083">
    <property type="entry name" value="Znf_RING/FYVE/PHD"/>
</dbReference>